<keyword evidence="1" id="KW-1133">Transmembrane helix</keyword>
<keyword evidence="3" id="KW-1185">Reference proteome</keyword>
<evidence type="ECO:0000313" key="3">
    <source>
        <dbReference type="Proteomes" id="UP001519921"/>
    </source>
</evidence>
<dbReference type="EMBL" id="JAHXPT010000012">
    <property type="protein sequence ID" value="MBW6411180.1"/>
    <property type="molecule type" value="Genomic_DNA"/>
</dbReference>
<dbReference type="InterPro" id="IPR047708">
    <property type="entry name" value="CD1871A-like"/>
</dbReference>
<dbReference type="Proteomes" id="UP001519921">
    <property type="component" value="Unassembled WGS sequence"/>
</dbReference>
<organism evidence="2 3">
    <name type="scientific">Clostridium weizhouense</name>
    <dbReference type="NCBI Taxonomy" id="2859781"/>
    <lineage>
        <taxon>Bacteria</taxon>
        <taxon>Bacillati</taxon>
        <taxon>Bacillota</taxon>
        <taxon>Clostridia</taxon>
        <taxon>Eubacteriales</taxon>
        <taxon>Clostridiaceae</taxon>
        <taxon>Clostridium</taxon>
    </lineage>
</organism>
<evidence type="ECO:0000313" key="2">
    <source>
        <dbReference type="EMBL" id="MBW6411180.1"/>
    </source>
</evidence>
<proteinExistence type="predicted"/>
<gene>
    <name evidence="2" type="ORF">KYD98_13895</name>
</gene>
<accession>A0ABS7AU95</accession>
<keyword evidence="1" id="KW-0812">Transmembrane</keyword>
<evidence type="ECO:0008006" key="4">
    <source>
        <dbReference type="Google" id="ProtNLM"/>
    </source>
</evidence>
<dbReference type="NCBIfam" id="NF040920">
    <property type="entry name" value="CD1871A_fam"/>
    <property type="match status" value="1"/>
</dbReference>
<dbReference type="RefSeq" id="WP_219780648.1">
    <property type="nucleotide sequence ID" value="NZ_JAHXPT010000012.1"/>
</dbReference>
<keyword evidence="1" id="KW-0472">Membrane</keyword>
<evidence type="ECO:0000256" key="1">
    <source>
        <dbReference type="SAM" id="Phobius"/>
    </source>
</evidence>
<protein>
    <recommendedName>
        <fullName evidence="4">Thioredoxin</fullName>
    </recommendedName>
</protein>
<sequence>MREKLCKYGILIASIGFIAGGIYRKEVNIVFTKAVNICLECIGIG</sequence>
<reference evidence="2 3" key="1">
    <citation type="submission" date="2021-07" db="EMBL/GenBank/DDBJ databases">
        <title>Clostridium weizhouense sp. nov., an anaerobic bacterium isolated from activated sludge of Petroleum wastewater.</title>
        <authorList>
            <person name="Li Q."/>
        </authorList>
    </citation>
    <scope>NUCLEOTIDE SEQUENCE [LARGE SCALE GENOMIC DNA]</scope>
    <source>
        <strain evidence="2 3">YB-6</strain>
    </source>
</reference>
<comment type="caution">
    <text evidence="2">The sequence shown here is derived from an EMBL/GenBank/DDBJ whole genome shotgun (WGS) entry which is preliminary data.</text>
</comment>
<name>A0ABS7AU95_9CLOT</name>
<feature type="transmembrane region" description="Helical" evidence="1">
    <location>
        <begin position="5"/>
        <end position="23"/>
    </location>
</feature>